<keyword evidence="1" id="KW-0472">Membrane</keyword>
<keyword evidence="1" id="KW-0812">Transmembrane</keyword>
<protein>
    <submittedName>
        <fullName evidence="2">Uncharacterized protein</fullName>
    </submittedName>
</protein>
<accession>A0A2K2TIM7</accession>
<dbReference type="Proteomes" id="UP000236514">
    <property type="component" value="Unassembled WGS sequence"/>
</dbReference>
<name>A0A2K2TIM7_LIMFE</name>
<keyword evidence="1" id="KW-1133">Transmembrane helix</keyword>
<dbReference type="EMBL" id="POTQ01000009">
    <property type="protein sequence ID" value="PNV57955.1"/>
    <property type="molecule type" value="Genomic_DNA"/>
</dbReference>
<evidence type="ECO:0000313" key="3">
    <source>
        <dbReference type="Proteomes" id="UP000236514"/>
    </source>
</evidence>
<evidence type="ECO:0000313" key="2">
    <source>
        <dbReference type="EMBL" id="PNV57955.1"/>
    </source>
</evidence>
<proteinExistence type="predicted"/>
<feature type="transmembrane region" description="Helical" evidence="1">
    <location>
        <begin position="16"/>
        <end position="33"/>
    </location>
</feature>
<sequence>MFIIRGIRRTFGVFDWKYWVGNWLLGLVLWYVLRQASYGGNGGQDYWDHWWLFRYGTITYPIAKAGWDALRYTLFPEVDRPQTVILWAPMMCLWVIWKATKHIMLFMWSFYIAPIALVVLFFTGRRLERSQM</sequence>
<dbReference type="RefSeq" id="WP_021350041.1">
    <property type="nucleotide sequence ID" value="NZ_JAHBRU010000143.1"/>
</dbReference>
<evidence type="ECO:0000256" key="1">
    <source>
        <dbReference type="SAM" id="Phobius"/>
    </source>
</evidence>
<dbReference type="AlphaFoldDB" id="A0A2K2TIM7"/>
<gene>
    <name evidence="2" type="ORF">C1Y38_05640</name>
</gene>
<reference evidence="2 3" key="1">
    <citation type="submission" date="2018-01" db="EMBL/GenBank/DDBJ databases">
        <title>Draft genome sequence of the feruloyl esterase-producing strain Lactobacillus fermentum CRL 1446, isolated from artisanal goat milk cheese.</title>
        <authorList>
            <person name="Abeijon Mukdsi M.C."/>
            <person name="Saavedra L."/>
            <person name="Gauffin Cano M.P."/>
            <person name="Hebert E.M."/>
            <person name="Medina R.B."/>
        </authorList>
    </citation>
    <scope>NUCLEOTIDE SEQUENCE [LARGE SCALE GENOMIC DNA]</scope>
    <source>
        <strain evidence="2 3">CRL 1446</strain>
    </source>
</reference>
<organism evidence="2 3">
    <name type="scientific">Limosilactobacillus fermentum</name>
    <name type="common">Lactobacillus fermentum</name>
    <dbReference type="NCBI Taxonomy" id="1613"/>
    <lineage>
        <taxon>Bacteria</taxon>
        <taxon>Bacillati</taxon>
        <taxon>Bacillota</taxon>
        <taxon>Bacilli</taxon>
        <taxon>Lactobacillales</taxon>
        <taxon>Lactobacillaceae</taxon>
        <taxon>Limosilactobacillus</taxon>
    </lineage>
</organism>
<comment type="caution">
    <text evidence="2">The sequence shown here is derived from an EMBL/GenBank/DDBJ whole genome shotgun (WGS) entry which is preliminary data.</text>
</comment>
<feature type="transmembrane region" description="Helical" evidence="1">
    <location>
        <begin position="103"/>
        <end position="122"/>
    </location>
</feature>